<dbReference type="Pfam" id="PF13340">
    <property type="entry name" value="DUF4096"/>
    <property type="match status" value="1"/>
</dbReference>
<keyword evidence="3" id="KW-1185">Reference proteome</keyword>
<dbReference type="InterPro" id="IPR025161">
    <property type="entry name" value="IS402-like_dom"/>
</dbReference>
<name>A0ABW3R1E2_9PSEU</name>
<comment type="caution">
    <text evidence="2">The sequence shown here is derived from an EMBL/GenBank/DDBJ whole genome shotgun (WGS) entry which is preliminary data.</text>
</comment>
<reference evidence="3" key="1">
    <citation type="journal article" date="2019" name="Int. J. Syst. Evol. Microbiol.">
        <title>The Global Catalogue of Microorganisms (GCM) 10K type strain sequencing project: providing services to taxonomists for standard genome sequencing and annotation.</title>
        <authorList>
            <consortium name="The Broad Institute Genomics Platform"/>
            <consortium name="The Broad Institute Genome Sequencing Center for Infectious Disease"/>
            <person name="Wu L."/>
            <person name="Ma J."/>
        </authorList>
    </citation>
    <scope>NUCLEOTIDE SEQUENCE [LARGE SCALE GENOMIC DNA]</scope>
    <source>
        <strain evidence="3">CCUG 60214</strain>
    </source>
</reference>
<protein>
    <submittedName>
        <fullName evidence="2">Transposase</fullName>
    </submittedName>
</protein>
<accession>A0ABW3R1E2</accession>
<proteinExistence type="predicted"/>
<sequence length="136" mass="15001">MVNHLSRRLAPDALWRIVQPLAPPAGVRTQGGGRGCIDDRQILAAIIFVVTGECSWRQLPPLFGVKVSTVHRRFREWTRIGLWEKVDESIADLDDPDLAAWWGTVRELLTARISAGATDCLLDHNGAGEQLYSSAG</sequence>
<dbReference type="EMBL" id="JBHTLK010000189">
    <property type="protein sequence ID" value="MFD1150847.1"/>
    <property type="molecule type" value="Genomic_DNA"/>
</dbReference>
<evidence type="ECO:0000313" key="2">
    <source>
        <dbReference type="EMBL" id="MFD1150847.1"/>
    </source>
</evidence>
<evidence type="ECO:0000259" key="1">
    <source>
        <dbReference type="Pfam" id="PF13340"/>
    </source>
</evidence>
<organism evidence="2 3">
    <name type="scientific">Saccharothrix hoggarensis</name>
    <dbReference type="NCBI Taxonomy" id="913853"/>
    <lineage>
        <taxon>Bacteria</taxon>
        <taxon>Bacillati</taxon>
        <taxon>Actinomycetota</taxon>
        <taxon>Actinomycetes</taxon>
        <taxon>Pseudonocardiales</taxon>
        <taxon>Pseudonocardiaceae</taxon>
        <taxon>Saccharothrix</taxon>
    </lineage>
</organism>
<dbReference type="Proteomes" id="UP001597168">
    <property type="component" value="Unassembled WGS sequence"/>
</dbReference>
<gene>
    <name evidence="2" type="ORF">ACFQ3T_27280</name>
</gene>
<feature type="domain" description="Insertion element IS402-like" evidence="1">
    <location>
        <begin position="12"/>
        <end position="86"/>
    </location>
</feature>
<dbReference type="PANTHER" id="PTHR46637:SF1">
    <property type="entry name" value="BLL5188 PROTEIN"/>
    <property type="match status" value="1"/>
</dbReference>
<dbReference type="InterPro" id="IPR052909">
    <property type="entry name" value="Transposase_6_like"/>
</dbReference>
<dbReference type="RefSeq" id="WP_380727308.1">
    <property type="nucleotide sequence ID" value="NZ_JBHTLK010000189.1"/>
</dbReference>
<dbReference type="PANTHER" id="PTHR46637">
    <property type="entry name" value="TIS1421-TRANSPOSASE PROTEIN A"/>
    <property type="match status" value="1"/>
</dbReference>
<evidence type="ECO:0000313" key="3">
    <source>
        <dbReference type="Proteomes" id="UP001597168"/>
    </source>
</evidence>